<dbReference type="Proteomes" id="UP000042527">
    <property type="component" value="Unassembled WGS sequence"/>
</dbReference>
<protein>
    <submittedName>
        <fullName evidence="1">Uncharacterized protein</fullName>
    </submittedName>
</protein>
<gene>
    <name evidence="1" type="ORF">TPHV1_130072</name>
</gene>
<dbReference type="AlphaFoldDB" id="A0A0B7GR31"/>
<organism evidence="1 2">
    <name type="scientific">Treponema phagedenis</name>
    <dbReference type="NCBI Taxonomy" id="162"/>
    <lineage>
        <taxon>Bacteria</taxon>
        <taxon>Pseudomonadati</taxon>
        <taxon>Spirochaetota</taxon>
        <taxon>Spirochaetia</taxon>
        <taxon>Spirochaetales</taxon>
        <taxon>Treponemataceae</taxon>
        <taxon>Treponema</taxon>
    </lineage>
</organism>
<evidence type="ECO:0000313" key="2">
    <source>
        <dbReference type="Proteomes" id="UP000042527"/>
    </source>
</evidence>
<keyword evidence="2" id="KW-1185">Reference proteome</keyword>
<dbReference type="EMBL" id="CDNC01000005">
    <property type="protein sequence ID" value="CEM61034.1"/>
    <property type="molecule type" value="Genomic_DNA"/>
</dbReference>
<evidence type="ECO:0000313" key="1">
    <source>
        <dbReference type="EMBL" id="CEM61034.1"/>
    </source>
</evidence>
<reference evidence="2" key="1">
    <citation type="submission" date="2015-01" db="EMBL/GenBank/DDBJ databases">
        <authorList>
            <person name="Manzoor Shahid"/>
            <person name="Zubair Saima"/>
        </authorList>
    </citation>
    <scope>NUCLEOTIDE SEQUENCE [LARGE SCALE GENOMIC DNA]</scope>
    <source>
        <strain evidence="2">V1</strain>
    </source>
</reference>
<proteinExistence type="predicted"/>
<sequence length="41" mass="4608">MIQAIINFHKITILKSDVEPRDSVPVLNVVLVFLAHSACEF</sequence>
<accession>A0A0B7GR31</accession>
<name>A0A0B7GR31_TREPH</name>